<dbReference type="GO" id="GO:0046589">
    <property type="term" value="F:ribonuclease T1 activity"/>
    <property type="evidence" value="ECO:0007669"/>
    <property type="project" value="UniProtKB-EC"/>
</dbReference>
<dbReference type="SUPFAM" id="SSF53933">
    <property type="entry name" value="Microbial ribonucleases"/>
    <property type="match status" value="1"/>
</dbReference>
<name>A0A1G4BAG3_9PEZI</name>
<dbReference type="Gene3D" id="3.10.450.30">
    <property type="entry name" value="Microbial ribonucleases"/>
    <property type="match status" value="1"/>
</dbReference>
<keyword evidence="11" id="KW-1185">Reference proteome</keyword>
<keyword evidence="7" id="KW-0456">Lyase</keyword>
<dbReference type="GO" id="GO:0003723">
    <property type="term" value="F:RNA binding"/>
    <property type="evidence" value="ECO:0007669"/>
    <property type="project" value="InterPro"/>
</dbReference>
<keyword evidence="4" id="KW-0255">Endonuclease</keyword>
<keyword evidence="5" id="KW-0378">Hydrolase</keyword>
<comment type="similarity">
    <text evidence="1">Belongs to the ribonuclease N1/T1 family.</text>
</comment>
<evidence type="ECO:0000256" key="2">
    <source>
        <dbReference type="ARBA" id="ARBA00012549"/>
    </source>
</evidence>
<accession>A0A1G4BAG3</accession>
<dbReference type="EMBL" id="MJBS01000048">
    <property type="protein sequence ID" value="OHE98282.1"/>
    <property type="molecule type" value="Genomic_DNA"/>
</dbReference>
<organism evidence="10 11">
    <name type="scientific">Colletotrichum orchidophilum</name>
    <dbReference type="NCBI Taxonomy" id="1209926"/>
    <lineage>
        <taxon>Eukaryota</taxon>
        <taxon>Fungi</taxon>
        <taxon>Dikarya</taxon>
        <taxon>Ascomycota</taxon>
        <taxon>Pezizomycotina</taxon>
        <taxon>Sordariomycetes</taxon>
        <taxon>Hypocreomycetidae</taxon>
        <taxon>Glomerellales</taxon>
        <taxon>Glomerellaceae</taxon>
        <taxon>Colletotrichum</taxon>
    </lineage>
</organism>
<evidence type="ECO:0000256" key="3">
    <source>
        <dbReference type="ARBA" id="ARBA00022722"/>
    </source>
</evidence>
<reference evidence="10 11" key="1">
    <citation type="submission" date="2016-09" db="EMBL/GenBank/DDBJ databases">
        <authorList>
            <person name="Capua I."/>
            <person name="De Benedictis P."/>
            <person name="Joannis T."/>
            <person name="Lombin L.H."/>
            <person name="Cattoli G."/>
        </authorList>
    </citation>
    <scope>NUCLEOTIDE SEQUENCE [LARGE SCALE GENOMIC DNA]</scope>
    <source>
        <strain evidence="10 11">IMI 309357</strain>
    </source>
</reference>
<comment type="caution">
    <text evidence="10">The sequence shown here is derived from an EMBL/GenBank/DDBJ whole genome shotgun (WGS) entry which is preliminary data.</text>
</comment>
<dbReference type="RefSeq" id="XP_022475432.1">
    <property type="nucleotide sequence ID" value="XM_022618120.1"/>
</dbReference>
<keyword evidence="9" id="KW-0732">Signal</keyword>
<protein>
    <recommendedName>
        <fullName evidence="2">ribonuclease T1</fullName>
        <ecNumber evidence="2">4.6.1.24</ecNumber>
    </recommendedName>
</protein>
<evidence type="ECO:0000313" key="11">
    <source>
        <dbReference type="Proteomes" id="UP000176998"/>
    </source>
</evidence>
<dbReference type="EC" id="4.6.1.24" evidence="2"/>
<keyword evidence="3" id="KW-0540">Nuclease</keyword>
<gene>
    <name evidence="10" type="ORF">CORC01_06479</name>
</gene>
<sequence>MQFSVILVTLFALAVSAAPVEIQKRSTTCGHNIYTTAQVDAASKAACAHIRAGTVVGIARYPHQYKNYERFIMSFKGPYYEFPIKARGVYTGGPPGADRVLINARCNQVGQITHTGALNNGFAGCSGTS</sequence>
<dbReference type="PANTHER" id="PTHR42104">
    <property type="entry name" value="EXTRACELLULAR GUANYL-SPECIFIC RIBONUCLEASE RNTA (AFU_ORTHOLOGUE AFUA_4G03230)"/>
    <property type="match status" value="1"/>
</dbReference>
<dbReference type="GeneID" id="34559630"/>
<dbReference type="PANTHER" id="PTHR42104:SF1">
    <property type="entry name" value="EXTRACELLULAR GUANYL-SPECIFIC RIBONUCLEASE RNTA (AFU_ORTHOLOGUE AFUA_4G03230)"/>
    <property type="match status" value="1"/>
</dbReference>
<dbReference type="Pfam" id="PF00545">
    <property type="entry name" value="Ribonuclease"/>
    <property type="match status" value="1"/>
</dbReference>
<evidence type="ECO:0000256" key="9">
    <source>
        <dbReference type="SAM" id="SignalP"/>
    </source>
</evidence>
<evidence type="ECO:0000256" key="5">
    <source>
        <dbReference type="ARBA" id="ARBA00022801"/>
    </source>
</evidence>
<evidence type="ECO:0000256" key="4">
    <source>
        <dbReference type="ARBA" id="ARBA00022759"/>
    </source>
</evidence>
<evidence type="ECO:0000256" key="7">
    <source>
        <dbReference type="ARBA" id="ARBA00023239"/>
    </source>
</evidence>
<dbReference type="AlphaFoldDB" id="A0A1G4BAG3"/>
<dbReference type="OrthoDB" id="5425539at2759"/>
<evidence type="ECO:0000256" key="8">
    <source>
        <dbReference type="ARBA" id="ARBA00034015"/>
    </source>
</evidence>
<comment type="catalytic activity">
    <reaction evidence="8">
        <text>[RNA] containing guanosine + H2O = an [RNA fragment]-3'-guanosine-3'-phosphate + a 5'-hydroxy-ribonucleotide-3'-[RNA fragment].</text>
        <dbReference type="EC" id="4.6.1.24"/>
    </reaction>
</comment>
<evidence type="ECO:0000256" key="1">
    <source>
        <dbReference type="ARBA" id="ARBA00009006"/>
    </source>
</evidence>
<dbReference type="InterPro" id="IPR016191">
    <property type="entry name" value="Ribonuclease/ribotoxin"/>
</dbReference>
<dbReference type="Proteomes" id="UP000176998">
    <property type="component" value="Unassembled WGS sequence"/>
</dbReference>
<feature type="signal peptide" evidence="9">
    <location>
        <begin position="1"/>
        <end position="17"/>
    </location>
</feature>
<dbReference type="InterPro" id="IPR000026">
    <property type="entry name" value="N1-like"/>
</dbReference>
<evidence type="ECO:0000313" key="10">
    <source>
        <dbReference type="EMBL" id="OHE98282.1"/>
    </source>
</evidence>
<feature type="chain" id="PRO_5009602659" description="ribonuclease T1" evidence="9">
    <location>
        <begin position="18"/>
        <end position="129"/>
    </location>
</feature>
<evidence type="ECO:0000256" key="6">
    <source>
        <dbReference type="ARBA" id="ARBA00023157"/>
    </source>
</evidence>
<proteinExistence type="inferred from homology"/>
<keyword evidence="6" id="KW-1015">Disulfide bond</keyword>
<dbReference type="GO" id="GO:0016787">
    <property type="term" value="F:hydrolase activity"/>
    <property type="evidence" value="ECO:0007669"/>
    <property type="project" value="UniProtKB-KW"/>
</dbReference>